<evidence type="ECO:0000256" key="1">
    <source>
        <dbReference type="PROSITE-ProRule" id="PRU00339"/>
    </source>
</evidence>
<dbReference type="InterPro" id="IPR019734">
    <property type="entry name" value="TPR_rpt"/>
</dbReference>
<evidence type="ECO:0000313" key="3">
    <source>
        <dbReference type="Proteomes" id="UP000190834"/>
    </source>
</evidence>
<gene>
    <name evidence="2" type="ORF">SAMN02745782_02097</name>
</gene>
<dbReference type="STRING" id="1123491.SAMN02745782_02097"/>
<evidence type="ECO:0000313" key="2">
    <source>
        <dbReference type="EMBL" id="SKA02309.1"/>
    </source>
</evidence>
<dbReference type="Proteomes" id="UP000190834">
    <property type="component" value="Unassembled WGS sequence"/>
</dbReference>
<dbReference type="RefSeq" id="WP_078926482.1">
    <property type="nucleotide sequence ID" value="NZ_FUXB01000010.1"/>
</dbReference>
<dbReference type="AlphaFoldDB" id="A0A1T4QEZ4"/>
<dbReference type="InterPro" id="IPR011990">
    <property type="entry name" value="TPR-like_helical_dom_sf"/>
</dbReference>
<dbReference type="OrthoDB" id="5406098at2"/>
<protein>
    <submittedName>
        <fullName evidence="2">MSHA biogenesis protein MshN</fullName>
    </submittedName>
</protein>
<organism evidence="2 3">
    <name type="scientific">Vibrio cincinnatiensis DSM 19608</name>
    <dbReference type="NCBI Taxonomy" id="1123491"/>
    <lineage>
        <taxon>Bacteria</taxon>
        <taxon>Pseudomonadati</taxon>
        <taxon>Pseudomonadota</taxon>
        <taxon>Gammaproteobacteria</taxon>
        <taxon>Vibrionales</taxon>
        <taxon>Vibrionaceae</taxon>
        <taxon>Vibrio</taxon>
    </lineage>
</organism>
<name>A0A1T4QEZ4_VIBCI</name>
<keyword evidence="1" id="KW-0802">TPR repeat</keyword>
<keyword evidence="3" id="KW-1185">Reference proteome</keyword>
<reference evidence="3" key="1">
    <citation type="submission" date="2017-02" db="EMBL/GenBank/DDBJ databases">
        <authorList>
            <person name="Varghese N."/>
            <person name="Submissions S."/>
        </authorList>
    </citation>
    <scope>NUCLEOTIDE SEQUENCE [LARGE SCALE GENOMIC DNA]</scope>
    <source>
        <strain evidence="3">DSM 19608</strain>
    </source>
</reference>
<dbReference type="GeneID" id="70584588"/>
<dbReference type="EMBL" id="FUXB01000010">
    <property type="protein sequence ID" value="SKA02309.1"/>
    <property type="molecule type" value="Genomic_DNA"/>
</dbReference>
<sequence length="350" mass="38087">MSVVNQALSQLVSKQGKTLDHIERADVAAVKSRPAWVWVVGGFGLSLAVGGWAVSQQASDVMSSVVLDTPMTSPMMSNAFYSPTQNIQIPEVALYRLAPVVEGSNTAVIPPEIQLASVAAPTPASKSVTLASTSAPSAPSEPAKAMVVEHVELTPQELSNKAVSRANKALDSNDFNRAVSAYSEALRYTPQNEQVRQQLAALYYGKGDVRKAFELLQRGVELNHDGETLRIALAKLLVKEGQNEAALSPLDYVPDAASVEYLSLRAALAQRNKYNDIALESYQLLTEKEINNGRWWLGLAIQQERAFMHNEAKTSYQVALTKVGLSAQSHAFIRERLQLLTRQEESQGAN</sequence>
<dbReference type="Gene3D" id="1.25.40.10">
    <property type="entry name" value="Tetratricopeptide repeat domain"/>
    <property type="match status" value="1"/>
</dbReference>
<accession>A0A1T4QEZ4</accession>
<dbReference type="Pfam" id="PF14559">
    <property type="entry name" value="TPR_19"/>
    <property type="match status" value="1"/>
</dbReference>
<dbReference type="SUPFAM" id="SSF48452">
    <property type="entry name" value="TPR-like"/>
    <property type="match status" value="1"/>
</dbReference>
<feature type="repeat" description="TPR" evidence="1">
    <location>
        <begin position="159"/>
        <end position="192"/>
    </location>
</feature>
<proteinExistence type="predicted"/>
<dbReference type="PROSITE" id="PS50005">
    <property type="entry name" value="TPR"/>
    <property type="match status" value="1"/>
</dbReference>